<feature type="disulfide bond" evidence="4">
    <location>
        <begin position="132"/>
        <end position="141"/>
    </location>
</feature>
<dbReference type="InterPro" id="IPR004263">
    <property type="entry name" value="Exostosin"/>
</dbReference>
<feature type="disulfide bond" evidence="4">
    <location>
        <begin position="113"/>
        <end position="123"/>
    </location>
</feature>
<dbReference type="Proteomes" id="UP000747399">
    <property type="component" value="Unassembled WGS sequence"/>
</dbReference>
<dbReference type="GO" id="GO:0016757">
    <property type="term" value="F:glycosyltransferase activity"/>
    <property type="evidence" value="ECO:0007669"/>
    <property type="project" value="InterPro"/>
</dbReference>
<sequence length="792" mass="90177">MIRDGPLHLSSIKTCNFIYRNRLCMVTHNPSRMWNHWLFFSVLNVALCLVCALAGFGNDGPTSSHGSQERKVALTEDAPLSLRCSSIKGSLCLDFHHQKEVPWRTAPRGAVECPDNCNNVGRCNYDTGYCDCPVGWAGAACKTRQKRPCTNSFRSPEDNRTEPLSHIGPDKRDLNWTEMGLTPSRCYGICDDDFGLCYCDGPMGRIPAPDDAPPGTPPIRRGRPLLNLHDMPNTTYDGKPVPGGVQPYDNVYGPEGYCNVTKPKWVAGCGGPEDLNGEYCDEPNESFCPGGCSGHGTCNLGFCKCDEGYYGHDCARRKAGLPLRPSRLGDSPWVANQVHEPPAAMEPVPKLTRKRPLIYVYDLEPMYQSKLLQYRLASAWCTHRYYIRQNQTRFSEWCYGVESALHEYLLISEHRTFDPEEADYFYVPYYGTCMIWPVLHWADFPYFHTTGGPRVLQVINMLVDIVEWIDKMHPFWRRRGGRDHIFLFPHDEGACWAPKVLLNATWLTHWGRMDLVHESKTSFEADNYTKDYVGWRQPEGFAKLISGHPCYDPVKDLVIPIWRPPQHYWRSPLLSAPSKPRDIFLFFRGDVGKQRTILYSRGVRQKIYKLAKDNDWADKYRVLIGDGSDVPGDYSDLLSRSLFCLVATGDGWSARTEDAVLHGCIPVIIIDGVHIKFETVFNVDEFTIRIPEGNASRILEILQAIPEAKVRSMQAYLGRVWHRYRYANLPGLASELRRYMESNVADPLSREAAELSARKEVRLPRPFKGDPAVDDAFATIMQWLYSRIPFTR</sequence>
<evidence type="ECO:0000256" key="5">
    <source>
        <dbReference type="SAM" id="Phobius"/>
    </source>
</evidence>
<evidence type="ECO:0000313" key="8">
    <source>
        <dbReference type="Proteomes" id="UP000747399"/>
    </source>
</evidence>
<comment type="subcellular location">
    <subcellularLocation>
        <location evidence="1">Golgi apparatus membrane</location>
        <topology evidence="1">Single-pass type II membrane protein</topology>
    </subcellularLocation>
</comment>
<keyword evidence="5" id="KW-1133">Transmembrane helix</keyword>
<dbReference type="Pfam" id="PF03016">
    <property type="entry name" value="Exostosin_GT47"/>
    <property type="match status" value="1"/>
</dbReference>
<dbReference type="PROSITE" id="PS01186">
    <property type="entry name" value="EGF_2"/>
    <property type="match status" value="2"/>
</dbReference>
<dbReference type="PANTHER" id="PTHR11062">
    <property type="entry name" value="EXOSTOSIN HEPARAN SULFATE GLYCOSYLTRANSFERASE -RELATED"/>
    <property type="match status" value="1"/>
</dbReference>
<keyword evidence="8" id="KW-1185">Reference proteome</keyword>
<keyword evidence="5" id="KW-0472">Membrane</keyword>
<evidence type="ECO:0000256" key="2">
    <source>
        <dbReference type="ARBA" id="ARBA00010271"/>
    </source>
</evidence>
<keyword evidence="5" id="KW-0812">Transmembrane</keyword>
<protein>
    <recommendedName>
        <fullName evidence="6">EGF-like domain-containing protein</fullName>
    </recommendedName>
</protein>
<feature type="transmembrane region" description="Helical" evidence="5">
    <location>
        <begin position="37"/>
        <end position="57"/>
    </location>
</feature>
<dbReference type="InterPro" id="IPR000742">
    <property type="entry name" value="EGF"/>
</dbReference>
<gene>
    <name evidence="7" type="ORF">Vafri_4703</name>
</gene>
<dbReference type="Gene3D" id="2.10.25.10">
    <property type="entry name" value="Laminin"/>
    <property type="match status" value="1"/>
</dbReference>
<organism evidence="7 8">
    <name type="scientific">Volvox africanus</name>
    <dbReference type="NCBI Taxonomy" id="51714"/>
    <lineage>
        <taxon>Eukaryota</taxon>
        <taxon>Viridiplantae</taxon>
        <taxon>Chlorophyta</taxon>
        <taxon>core chlorophytes</taxon>
        <taxon>Chlorophyceae</taxon>
        <taxon>CS clade</taxon>
        <taxon>Chlamydomonadales</taxon>
        <taxon>Volvocaceae</taxon>
        <taxon>Volvox</taxon>
    </lineage>
</organism>
<dbReference type="InterPro" id="IPR040911">
    <property type="entry name" value="Exostosin_GT47"/>
</dbReference>
<dbReference type="GO" id="GO:0000139">
    <property type="term" value="C:Golgi membrane"/>
    <property type="evidence" value="ECO:0007669"/>
    <property type="project" value="UniProtKB-SubCell"/>
</dbReference>
<name>A0A8J4EW39_9CHLO</name>
<evidence type="ECO:0000259" key="6">
    <source>
        <dbReference type="PROSITE" id="PS50026"/>
    </source>
</evidence>
<evidence type="ECO:0000256" key="4">
    <source>
        <dbReference type="PROSITE-ProRule" id="PRU00076"/>
    </source>
</evidence>
<proteinExistence type="inferred from homology"/>
<reference evidence="7" key="1">
    <citation type="journal article" date="2021" name="Proc. Natl. Acad. Sci. U.S.A.">
        <title>Three genomes in the algal genus Volvox reveal the fate of a haploid sex-determining region after a transition to homothallism.</title>
        <authorList>
            <person name="Yamamoto K."/>
            <person name="Hamaji T."/>
            <person name="Kawai-Toyooka H."/>
            <person name="Matsuzaki R."/>
            <person name="Takahashi F."/>
            <person name="Nishimura Y."/>
            <person name="Kawachi M."/>
            <person name="Noguchi H."/>
            <person name="Minakuchi Y."/>
            <person name="Umen J.G."/>
            <person name="Toyoda A."/>
            <person name="Nozaki H."/>
        </authorList>
    </citation>
    <scope>NUCLEOTIDE SEQUENCE</scope>
    <source>
        <strain evidence="7">NIES-3780</strain>
    </source>
</reference>
<keyword evidence="4" id="KW-1015">Disulfide bond</keyword>
<accession>A0A8J4EW39</accession>
<comment type="caution">
    <text evidence="7">The sequence shown here is derived from an EMBL/GenBank/DDBJ whole genome shotgun (WGS) entry which is preliminary data.</text>
</comment>
<dbReference type="Pfam" id="PF23106">
    <property type="entry name" value="EGF_Teneurin"/>
    <property type="match status" value="1"/>
</dbReference>
<dbReference type="SMART" id="SM00181">
    <property type="entry name" value="EGF"/>
    <property type="match status" value="2"/>
</dbReference>
<evidence type="ECO:0000313" key="7">
    <source>
        <dbReference type="EMBL" id="GIL47979.1"/>
    </source>
</evidence>
<keyword evidence="4" id="KW-0245">EGF-like domain</keyword>
<dbReference type="PANTHER" id="PTHR11062:SF268">
    <property type="entry name" value="FAMILY PROTEIN, PUTATIVE, EXPRESSED-RELATED"/>
    <property type="match status" value="1"/>
</dbReference>
<comment type="caution">
    <text evidence="4">Lacks conserved residue(s) required for the propagation of feature annotation.</text>
</comment>
<feature type="domain" description="EGF-like" evidence="6">
    <location>
        <begin position="109"/>
        <end position="142"/>
    </location>
</feature>
<keyword evidence="3" id="KW-0333">Golgi apparatus</keyword>
<dbReference type="PROSITE" id="PS00022">
    <property type="entry name" value="EGF_1"/>
    <property type="match status" value="2"/>
</dbReference>
<comment type="similarity">
    <text evidence="2">Belongs to the glycosyltransferase 47 family.</text>
</comment>
<evidence type="ECO:0000256" key="1">
    <source>
        <dbReference type="ARBA" id="ARBA00004323"/>
    </source>
</evidence>
<dbReference type="EMBL" id="BNCO01000005">
    <property type="protein sequence ID" value="GIL47979.1"/>
    <property type="molecule type" value="Genomic_DNA"/>
</dbReference>
<dbReference type="AlphaFoldDB" id="A0A8J4EW39"/>
<evidence type="ECO:0000256" key="3">
    <source>
        <dbReference type="ARBA" id="ARBA00023034"/>
    </source>
</evidence>
<dbReference type="PROSITE" id="PS50026">
    <property type="entry name" value="EGF_3"/>
    <property type="match status" value="1"/>
</dbReference>